<feature type="compositionally biased region" description="Polar residues" evidence="1">
    <location>
        <begin position="1"/>
        <end position="12"/>
    </location>
</feature>
<dbReference type="EMBL" id="JANBUM010000519">
    <property type="protein sequence ID" value="KAJ2776141.1"/>
    <property type="molecule type" value="Genomic_DNA"/>
</dbReference>
<comment type="caution">
    <text evidence="2">The sequence shown here is derived from an EMBL/GenBank/DDBJ whole genome shotgun (WGS) entry which is preliminary data.</text>
</comment>
<feature type="compositionally biased region" description="Basic and acidic residues" evidence="1">
    <location>
        <begin position="58"/>
        <end position="69"/>
    </location>
</feature>
<dbReference type="OrthoDB" id="5587374at2759"/>
<name>A0A9W8H200_9FUNG</name>
<proteinExistence type="predicted"/>
<organism evidence="2 3">
    <name type="scientific">Coemansia interrupta</name>
    <dbReference type="NCBI Taxonomy" id="1126814"/>
    <lineage>
        <taxon>Eukaryota</taxon>
        <taxon>Fungi</taxon>
        <taxon>Fungi incertae sedis</taxon>
        <taxon>Zoopagomycota</taxon>
        <taxon>Kickxellomycotina</taxon>
        <taxon>Kickxellomycetes</taxon>
        <taxon>Kickxellales</taxon>
        <taxon>Kickxellaceae</taxon>
        <taxon>Coemansia</taxon>
    </lineage>
</organism>
<evidence type="ECO:0000256" key="1">
    <source>
        <dbReference type="SAM" id="MobiDB-lite"/>
    </source>
</evidence>
<sequence>MSSLESLATLNQLMKRAPSKRVRRERNQQNIGLFIRRVSDKSGKQPARVAKTSAATPEKPRMTEKEARAKKNAATLHAAGRLQTKKSMEIQEQVLELMRAQKEHRKPNIQKKHKLSFYDFEDYED</sequence>
<protein>
    <submittedName>
        <fullName evidence="2">Uncharacterized protein</fullName>
    </submittedName>
</protein>
<evidence type="ECO:0000313" key="2">
    <source>
        <dbReference type="EMBL" id="KAJ2776141.1"/>
    </source>
</evidence>
<accession>A0A9W8H200</accession>
<dbReference type="Proteomes" id="UP001140172">
    <property type="component" value="Unassembled WGS sequence"/>
</dbReference>
<gene>
    <name evidence="2" type="ORF">GGI15_004939</name>
</gene>
<evidence type="ECO:0000313" key="3">
    <source>
        <dbReference type="Proteomes" id="UP001140172"/>
    </source>
</evidence>
<keyword evidence="3" id="KW-1185">Reference proteome</keyword>
<feature type="region of interest" description="Disordered" evidence="1">
    <location>
        <begin position="1"/>
        <end position="69"/>
    </location>
</feature>
<dbReference type="AlphaFoldDB" id="A0A9W8H200"/>
<reference evidence="2" key="1">
    <citation type="submission" date="2022-07" db="EMBL/GenBank/DDBJ databases">
        <title>Phylogenomic reconstructions and comparative analyses of Kickxellomycotina fungi.</title>
        <authorList>
            <person name="Reynolds N.K."/>
            <person name="Stajich J.E."/>
            <person name="Barry K."/>
            <person name="Grigoriev I.V."/>
            <person name="Crous P."/>
            <person name="Smith M.E."/>
        </authorList>
    </citation>
    <scope>NUCLEOTIDE SEQUENCE</scope>
    <source>
        <strain evidence="2">BCRC 34489</strain>
    </source>
</reference>